<feature type="compositionally biased region" description="Low complexity" evidence="1">
    <location>
        <begin position="152"/>
        <end position="171"/>
    </location>
</feature>
<name>A0A6J4HMH2_9ACTN</name>
<accession>A0A6J4HMH2</accession>
<dbReference type="AlphaFoldDB" id="A0A6J4HMH2"/>
<evidence type="ECO:0008006" key="3">
    <source>
        <dbReference type="Google" id="ProtNLM"/>
    </source>
</evidence>
<sequence length="205" mass="22711">MSFQTIPRTAVRSWLSLVRLPLTATELVVGKQGADWPPAVAFDGFEAGVKKGVGTLIGDSQLVQEGMLERGKVEQLRDAAELEAAAEQRRAEAKAGFDERKETVQERAQRVEREAEERKAKLEREEADRKRAVEETARRKEEAARKADQARQKTVAAQERQARAARLAAESEALDHEQEAAAAKADVLGVDQALKATKTARKQQR</sequence>
<evidence type="ECO:0000256" key="1">
    <source>
        <dbReference type="SAM" id="MobiDB-lite"/>
    </source>
</evidence>
<evidence type="ECO:0000313" key="2">
    <source>
        <dbReference type="EMBL" id="CAA9227406.1"/>
    </source>
</evidence>
<organism evidence="2">
    <name type="scientific">uncultured Acidimicrobiales bacterium</name>
    <dbReference type="NCBI Taxonomy" id="310071"/>
    <lineage>
        <taxon>Bacteria</taxon>
        <taxon>Bacillati</taxon>
        <taxon>Actinomycetota</taxon>
        <taxon>Acidimicrobiia</taxon>
        <taxon>Acidimicrobiales</taxon>
        <taxon>environmental samples</taxon>
    </lineage>
</organism>
<proteinExistence type="predicted"/>
<protein>
    <recommendedName>
        <fullName evidence="3">TolA protein</fullName>
    </recommendedName>
</protein>
<gene>
    <name evidence="2" type="ORF">AVDCRST_MAG76-1041</name>
</gene>
<feature type="region of interest" description="Disordered" evidence="1">
    <location>
        <begin position="83"/>
        <end position="181"/>
    </location>
</feature>
<reference evidence="2" key="1">
    <citation type="submission" date="2020-02" db="EMBL/GenBank/DDBJ databases">
        <authorList>
            <person name="Meier V. D."/>
        </authorList>
    </citation>
    <scope>NUCLEOTIDE SEQUENCE</scope>
    <source>
        <strain evidence="2">AVDCRST_MAG76</strain>
    </source>
</reference>
<dbReference type="EMBL" id="CADCSZ010000062">
    <property type="protein sequence ID" value="CAA9227406.1"/>
    <property type="molecule type" value="Genomic_DNA"/>
</dbReference>
<feature type="compositionally biased region" description="Basic and acidic residues" evidence="1">
    <location>
        <begin position="83"/>
        <end position="151"/>
    </location>
</feature>